<dbReference type="EMBL" id="CAJVPL010013139">
    <property type="protein sequence ID" value="CAG8687898.1"/>
    <property type="molecule type" value="Genomic_DNA"/>
</dbReference>
<evidence type="ECO:0000313" key="1">
    <source>
        <dbReference type="EMBL" id="CAG8687898.1"/>
    </source>
</evidence>
<evidence type="ECO:0000313" key="2">
    <source>
        <dbReference type="Proteomes" id="UP000789831"/>
    </source>
</evidence>
<reference evidence="1" key="1">
    <citation type="submission" date="2021-06" db="EMBL/GenBank/DDBJ databases">
        <authorList>
            <person name="Kallberg Y."/>
            <person name="Tangrot J."/>
            <person name="Rosling A."/>
        </authorList>
    </citation>
    <scope>NUCLEOTIDE SEQUENCE</scope>
    <source>
        <strain evidence="1">MT106</strain>
    </source>
</reference>
<proteinExistence type="predicted"/>
<dbReference type="Proteomes" id="UP000789831">
    <property type="component" value="Unassembled WGS sequence"/>
</dbReference>
<comment type="caution">
    <text evidence="1">The sequence shown here is derived from an EMBL/GenBank/DDBJ whole genome shotgun (WGS) entry which is preliminary data.</text>
</comment>
<dbReference type="AlphaFoldDB" id="A0A9N9ESM4"/>
<name>A0A9N9ESM4_9GLOM</name>
<feature type="non-terminal residue" evidence="1">
    <location>
        <position position="1"/>
    </location>
</feature>
<protein>
    <submittedName>
        <fullName evidence="1">11100_t:CDS:1</fullName>
    </submittedName>
</protein>
<organism evidence="1 2">
    <name type="scientific">Ambispora gerdemannii</name>
    <dbReference type="NCBI Taxonomy" id="144530"/>
    <lineage>
        <taxon>Eukaryota</taxon>
        <taxon>Fungi</taxon>
        <taxon>Fungi incertae sedis</taxon>
        <taxon>Mucoromycota</taxon>
        <taxon>Glomeromycotina</taxon>
        <taxon>Glomeromycetes</taxon>
        <taxon>Archaeosporales</taxon>
        <taxon>Ambisporaceae</taxon>
        <taxon>Ambispora</taxon>
    </lineage>
</organism>
<feature type="non-terminal residue" evidence="1">
    <location>
        <position position="60"/>
    </location>
</feature>
<gene>
    <name evidence="1" type="ORF">AGERDE_LOCUS12994</name>
</gene>
<sequence>YCEKILSKQLEIGLHNWGYDTPIEMMTDTRVLQRQIIEFIASSKQQNGQEYKAHSLKLAL</sequence>
<keyword evidence="2" id="KW-1185">Reference proteome</keyword>
<accession>A0A9N9ESM4</accession>